<dbReference type="GO" id="GO:0046872">
    <property type="term" value="F:metal ion binding"/>
    <property type="evidence" value="ECO:0007669"/>
    <property type="project" value="UniProtKB-KW"/>
</dbReference>
<feature type="compositionally biased region" description="Polar residues" evidence="6">
    <location>
        <begin position="339"/>
        <end position="360"/>
    </location>
</feature>
<dbReference type="GO" id="GO:0005667">
    <property type="term" value="C:transcription regulator complex"/>
    <property type="evidence" value="ECO:0007669"/>
    <property type="project" value="TreeGrafter"/>
</dbReference>
<feature type="compositionally biased region" description="Gly residues" evidence="6">
    <location>
        <begin position="38"/>
        <end position="48"/>
    </location>
</feature>
<dbReference type="InterPro" id="IPR047247">
    <property type="entry name" value="Ajuba-like_LIM2"/>
</dbReference>
<dbReference type="InterPro" id="IPR001781">
    <property type="entry name" value="Znf_LIM"/>
</dbReference>
<feature type="region of interest" description="Disordered" evidence="6">
    <location>
        <begin position="592"/>
        <end position="614"/>
    </location>
</feature>
<evidence type="ECO:0000313" key="8">
    <source>
        <dbReference type="EMBL" id="KAF0314170.1"/>
    </source>
</evidence>
<feature type="compositionally biased region" description="Low complexity" evidence="6">
    <location>
        <begin position="176"/>
        <end position="188"/>
    </location>
</feature>
<feature type="compositionally biased region" description="Low complexity" evidence="6">
    <location>
        <begin position="288"/>
        <end position="300"/>
    </location>
</feature>
<sequence length="891" mass="94597">MDRTTIKLMQEMSRLKAGGQQSAAGRGGSATSPTANGAGAGGAAGRLGSGPLSYSLSSSRTGTLDTGQKPGVDAGGGTSSAASGAATAATPVFTVSRQSVIAASRYATPKQLDTYSNGAATPPPPPNYSAHMRQKQAGVSAAATAAPVTGGGLYAGRAPYEPPPPYIHGAPTAVASIQSSPRSSVSGGSHEGVIYENVAGRPRPPDGSRRSSLSSQESYPRTDPYGVVSAAAAAPPARSDSYATAGGRAGAPADAYGGQPRGSIGLDGYTAGVGGSRGALPATVAAYSSSSPLPTSLPDPYAVTPTSRGTPVHQPYSAAASGAGSFPEPYSVSPMSRPATASLSRATPTGEPYQSGSARSTPAAELYQTQGRPAPPLDCHSPVTVDGGRPRLAAPQERYAPGALTDTYQPGREGSAAGDRYLQLLQQQQQQRQQQQQQQQRPPLYENVGANSGKVYMRESSQPVSQVPAVSTPPPPYPGQRRAEPQPQQAPAGRGDPPTYANLPPGPGARTESPAGRSGLLPYQVTPPKSQFTPFEVGIPKYGIFADASKFGSRYFKGKIAKPFPEYPLHCLQGIWGSAFTILFKRLVDMEENDQPQSPGQAAEIQNPRGPSEAEKKLDELTRQLEEELEGGEEEGEYFGMCYTCGEKVTGAGQACQAMGNLYHTNCFVCCSCGRALRGRAFYNVHGKVYCEEDYLYSGFQQTAEKCAICGHLIMEMILHAMGKSYHPGCFRCCVCNECLDGVPFTIDVDNKIYCVNDYHRRVGGPTWMGPGRVRRMDEPPQRVRKTYWMFAPKCAACGKSITPVEGTEETVRVVSMDRDFHVDCYICEMCGLQLTDEPEQRCYPLDEALLCRRCHLLRLAQLGRTSTSHMQSVDYQRTDTGEPTWYYASS</sequence>
<dbReference type="SMART" id="SM00132">
    <property type="entry name" value="LIM"/>
    <property type="match status" value="3"/>
</dbReference>
<dbReference type="CDD" id="cd09438">
    <property type="entry name" value="LIM3_Ajuba_like"/>
    <property type="match status" value="1"/>
</dbReference>
<feature type="region of interest" description="Disordered" evidence="6">
    <location>
        <begin position="111"/>
        <end position="131"/>
    </location>
</feature>
<feature type="compositionally biased region" description="Low complexity" evidence="6">
    <location>
        <begin position="49"/>
        <end position="64"/>
    </location>
</feature>
<dbReference type="Pfam" id="PF00412">
    <property type="entry name" value="LIM"/>
    <property type="match status" value="3"/>
</dbReference>
<dbReference type="CDD" id="cd09352">
    <property type="entry name" value="LIM1_Ajuba_like"/>
    <property type="match status" value="1"/>
</dbReference>
<dbReference type="CDD" id="cd09355">
    <property type="entry name" value="LIM2_Ajuba_like"/>
    <property type="match status" value="1"/>
</dbReference>
<dbReference type="PANTHER" id="PTHR24219">
    <property type="entry name" value="LIM DOMAIN-CONTAINING PROTEIN JUB"/>
    <property type="match status" value="1"/>
</dbReference>
<dbReference type="SUPFAM" id="SSF52151">
    <property type="entry name" value="FabD/lysophospholipase-like"/>
    <property type="match status" value="1"/>
</dbReference>
<dbReference type="GO" id="GO:0000932">
    <property type="term" value="C:P-body"/>
    <property type="evidence" value="ECO:0007669"/>
    <property type="project" value="TreeGrafter"/>
</dbReference>
<evidence type="ECO:0000256" key="5">
    <source>
        <dbReference type="PROSITE-ProRule" id="PRU00125"/>
    </source>
</evidence>
<dbReference type="GO" id="GO:0001666">
    <property type="term" value="P:response to hypoxia"/>
    <property type="evidence" value="ECO:0007669"/>
    <property type="project" value="TreeGrafter"/>
</dbReference>
<feature type="compositionally biased region" description="Low complexity" evidence="6">
    <location>
        <begin position="485"/>
        <end position="498"/>
    </location>
</feature>
<evidence type="ECO:0000256" key="1">
    <source>
        <dbReference type="ARBA" id="ARBA00022723"/>
    </source>
</evidence>
<dbReference type="FunFam" id="2.10.110.10:FF:000037">
    <property type="entry name" value="LIM domain-containing protein 1"/>
    <property type="match status" value="1"/>
</dbReference>
<keyword evidence="2" id="KW-0677">Repeat</keyword>
<evidence type="ECO:0000256" key="3">
    <source>
        <dbReference type="ARBA" id="ARBA00022833"/>
    </source>
</evidence>
<dbReference type="GO" id="GO:0005634">
    <property type="term" value="C:nucleus"/>
    <property type="evidence" value="ECO:0007669"/>
    <property type="project" value="TreeGrafter"/>
</dbReference>
<dbReference type="InterPro" id="IPR016035">
    <property type="entry name" value="Acyl_Trfase/lysoPLipase"/>
</dbReference>
<protein>
    <submittedName>
        <fullName evidence="8">LIM domain-containing protein jub</fullName>
    </submittedName>
</protein>
<dbReference type="GO" id="GO:0035331">
    <property type="term" value="P:negative regulation of hippo signaling"/>
    <property type="evidence" value="ECO:0007669"/>
    <property type="project" value="TreeGrafter"/>
</dbReference>
<name>A0A6A4XCV0_AMPAM</name>
<dbReference type="EMBL" id="VIIS01000042">
    <property type="protein sequence ID" value="KAF0314170.1"/>
    <property type="molecule type" value="Genomic_DNA"/>
</dbReference>
<feature type="compositionally biased region" description="Low complexity" evidence="6">
    <location>
        <begin position="17"/>
        <end position="37"/>
    </location>
</feature>
<feature type="domain" description="LIM zinc-binding" evidence="7">
    <location>
        <begin position="793"/>
        <end position="862"/>
    </location>
</feature>
<dbReference type="GO" id="GO:0003714">
    <property type="term" value="F:transcription corepressor activity"/>
    <property type="evidence" value="ECO:0007669"/>
    <property type="project" value="TreeGrafter"/>
</dbReference>
<dbReference type="GO" id="GO:0005912">
    <property type="term" value="C:adherens junction"/>
    <property type="evidence" value="ECO:0007669"/>
    <property type="project" value="TreeGrafter"/>
</dbReference>
<dbReference type="Proteomes" id="UP000440578">
    <property type="component" value="Unassembled WGS sequence"/>
</dbReference>
<keyword evidence="1 5" id="KW-0479">Metal-binding</keyword>
<gene>
    <name evidence="8" type="primary">jub</name>
    <name evidence="8" type="ORF">FJT64_015382</name>
</gene>
<comment type="caution">
    <text evidence="8">The sequence shown here is derived from an EMBL/GenBank/DDBJ whole genome shotgun (WGS) entry which is preliminary data.</text>
</comment>
<reference evidence="8 9" key="1">
    <citation type="submission" date="2019-07" db="EMBL/GenBank/DDBJ databases">
        <title>Draft genome assembly of a fouling barnacle, Amphibalanus amphitrite (Darwin, 1854): The first reference genome for Thecostraca.</title>
        <authorList>
            <person name="Kim W."/>
        </authorList>
    </citation>
    <scope>NUCLEOTIDE SEQUENCE [LARGE SCALE GENOMIC DNA]</scope>
    <source>
        <strain evidence="8">SNU_AA5</strain>
        <tissue evidence="8">Soma without cirri and trophi</tissue>
    </source>
</reference>
<dbReference type="PANTHER" id="PTHR24219:SF4">
    <property type="entry name" value="LIM DOMAIN-CONTAINING PROTEIN JUB"/>
    <property type="match status" value="1"/>
</dbReference>
<dbReference type="GO" id="GO:0007010">
    <property type="term" value="P:cytoskeleton organization"/>
    <property type="evidence" value="ECO:0007669"/>
    <property type="project" value="TreeGrafter"/>
</dbReference>
<dbReference type="FunFam" id="2.10.110.10:FF:000028">
    <property type="entry name" value="LIM domain-containing protein 1"/>
    <property type="match status" value="1"/>
</dbReference>
<evidence type="ECO:0000256" key="6">
    <source>
        <dbReference type="SAM" id="MobiDB-lite"/>
    </source>
</evidence>
<dbReference type="InterPro" id="IPR047172">
    <property type="entry name" value="Ajuba-like"/>
</dbReference>
<keyword evidence="9" id="KW-1185">Reference proteome</keyword>
<dbReference type="InterPro" id="IPR047248">
    <property type="entry name" value="Ajuba-like_LIM3"/>
</dbReference>
<accession>A0A6A4XCV0</accession>
<dbReference type="OrthoDB" id="25414at2759"/>
<evidence type="ECO:0000256" key="4">
    <source>
        <dbReference type="ARBA" id="ARBA00023038"/>
    </source>
</evidence>
<feature type="compositionally biased region" description="Low complexity" evidence="6">
    <location>
        <begin position="210"/>
        <end position="221"/>
    </location>
</feature>
<dbReference type="AlphaFoldDB" id="A0A6A4XCV0"/>
<dbReference type="Gene3D" id="2.10.110.10">
    <property type="entry name" value="Cysteine Rich Protein"/>
    <property type="match status" value="3"/>
</dbReference>
<dbReference type="SUPFAM" id="SSF57716">
    <property type="entry name" value="Glucocorticoid receptor-like (DNA-binding domain)"/>
    <property type="match status" value="3"/>
</dbReference>
<feature type="compositionally biased region" description="Low complexity" evidence="6">
    <location>
        <begin position="422"/>
        <end position="441"/>
    </location>
</feature>
<dbReference type="PROSITE" id="PS50023">
    <property type="entry name" value="LIM_DOMAIN_2"/>
    <property type="match status" value="3"/>
</dbReference>
<keyword evidence="3 5" id="KW-0862">Zinc</keyword>
<dbReference type="Gene3D" id="3.40.1090.10">
    <property type="entry name" value="Cytosolic phospholipase A2 catalytic domain"/>
    <property type="match status" value="1"/>
</dbReference>
<keyword evidence="4 5" id="KW-0440">LIM domain</keyword>
<feature type="region of interest" description="Disordered" evidence="6">
    <location>
        <begin position="1"/>
        <end position="83"/>
    </location>
</feature>
<evidence type="ECO:0000256" key="2">
    <source>
        <dbReference type="ARBA" id="ARBA00022737"/>
    </source>
</evidence>
<feature type="region of interest" description="Disordered" evidence="6">
    <location>
        <begin position="174"/>
        <end position="525"/>
    </location>
</feature>
<organism evidence="8 9">
    <name type="scientific">Amphibalanus amphitrite</name>
    <name type="common">Striped barnacle</name>
    <name type="synonym">Balanus amphitrite</name>
    <dbReference type="NCBI Taxonomy" id="1232801"/>
    <lineage>
        <taxon>Eukaryota</taxon>
        <taxon>Metazoa</taxon>
        <taxon>Ecdysozoa</taxon>
        <taxon>Arthropoda</taxon>
        <taxon>Crustacea</taxon>
        <taxon>Multicrustacea</taxon>
        <taxon>Cirripedia</taxon>
        <taxon>Thoracica</taxon>
        <taxon>Thoracicalcarea</taxon>
        <taxon>Balanomorpha</taxon>
        <taxon>Balanoidea</taxon>
        <taxon>Balanidae</taxon>
        <taxon>Amphibalaninae</taxon>
        <taxon>Amphibalanus</taxon>
    </lineage>
</organism>
<feature type="domain" description="LIM zinc-binding" evidence="7">
    <location>
        <begin position="705"/>
        <end position="765"/>
    </location>
</feature>
<dbReference type="InterPro" id="IPR047245">
    <property type="entry name" value="Ajuba-like_LIM1"/>
</dbReference>
<feature type="compositionally biased region" description="Low complexity" evidence="6">
    <location>
        <begin position="460"/>
        <end position="470"/>
    </location>
</feature>
<feature type="domain" description="LIM zinc-binding" evidence="7">
    <location>
        <begin position="640"/>
        <end position="701"/>
    </location>
</feature>
<evidence type="ECO:0000259" key="7">
    <source>
        <dbReference type="PROSITE" id="PS50023"/>
    </source>
</evidence>
<proteinExistence type="predicted"/>
<evidence type="ECO:0000313" key="9">
    <source>
        <dbReference type="Proteomes" id="UP000440578"/>
    </source>
</evidence>
<dbReference type="PROSITE" id="PS00478">
    <property type="entry name" value="LIM_DOMAIN_1"/>
    <property type="match status" value="2"/>
</dbReference>